<keyword evidence="2" id="KW-1185">Reference proteome</keyword>
<dbReference type="AlphaFoldDB" id="A0A3D9D2A0"/>
<proteinExistence type="predicted"/>
<name>A0A3D9D2A0_9FLAO</name>
<protein>
    <recommendedName>
        <fullName evidence="3">Lipopolysaccharide biosynthesis protein</fullName>
    </recommendedName>
</protein>
<organism evidence="1 2">
    <name type="scientific">Epilithonimonas hispanica</name>
    <dbReference type="NCBI Taxonomy" id="358687"/>
    <lineage>
        <taxon>Bacteria</taxon>
        <taxon>Pseudomonadati</taxon>
        <taxon>Bacteroidota</taxon>
        <taxon>Flavobacteriia</taxon>
        <taxon>Flavobacteriales</taxon>
        <taxon>Weeksellaceae</taxon>
        <taxon>Chryseobacterium group</taxon>
        <taxon>Epilithonimonas</taxon>
    </lineage>
</organism>
<evidence type="ECO:0000313" key="2">
    <source>
        <dbReference type="Proteomes" id="UP000256326"/>
    </source>
</evidence>
<reference evidence="1 2" key="1">
    <citation type="journal article" date="2006" name="Int. J. Syst. Evol. Microbiol.">
        <title>Chryseobacterium hispanicum sp. nov., isolated from the drinking water distribution system of Sevilla, Spain.</title>
        <authorList>
            <person name="Gallego V."/>
            <person name="Garcia M.T."/>
            <person name="Ventosa A."/>
        </authorList>
    </citation>
    <scope>NUCLEOTIDE SEQUENCE [LARGE SCALE GENOMIC DNA]</scope>
    <source>
        <strain evidence="1 2">KCTC 22104</strain>
    </source>
</reference>
<dbReference type="Proteomes" id="UP000256326">
    <property type="component" value="Unassembled WGS sequence"/>
</dbReference>
<sequence>MDNQFAGKTILIGIANYVGLPERFQENLEFLGFKVIVLKHDTSRVPIPLKDSIIHIYKKFILNDKTHKQSTRNKIKETIQLDFLERINEKIDYALFTRPDLFSIEVIKKVNQLSGKSIAYQWDGIDRYPTVKKYFNLFDKFFVFDINDTNKNPNLIFTTNFYFDDLISTKHSIEKKSVFFVGSAMKDRFKTLNDIALKLKQLHLIPNFFIYNYGKKKIDKNKNYNFSLLIEPLSFKSSIIEIQKSDFLLDLHNPAHNGLSFRTFESLGYKKKLITNNSLVKDYDFYNPNNIFIFQGNDFSGIEDFMKSPYELYNDNIYKKYSFTNWIDNILK</sequence>
<comment type="caution">
    <text evidence="1">The sequence shown here is derived from an EMBL/GenBank/DDBJ whole genome shotgun (WGS) entry which is preliminary data.</text>
</comment>
<dbReference type="OrthoDB" id="3251881at2"/>
<dbReference type="RefSeq" id="WP_116032997.1">
    <property type="nucleotide sequence ID" value="NZ_JBHLVV010000085.1"/>
</dbReference>
<dbReference type="EMBL" id="QNUG01000006">
    <property type="protein sequence ID" value="REC72067.1"/>
    <property type="molecule type" value="Genomic_DNA"/>
</dbReference>
<accession>A0A3D9D2A0</accession>
<gene>
    <name evidence="1" type="ORF">DRF58_03710</name>
</gene>
<evidence type="ECO:0008006" key="3">
    <source>
        <dbReference type="Google" id="ProtNLM"/>
    </source>
</evidence>
<evidence type="ECO:0000313" key="1">
    <source>
        <dbReference type="EMBL" id="REC72067.1"/>
    </source>
</evidence>